<dbReference type="EMBL" id="CP163435">
    <property type="protein sequence ID" value="XDQ31407.1"/>
    <property type="molecule type" value="Genomic_DNA"/>
</dbReference>
<gene>
    <name evidence="1" type="ORF">AB5J56_44910</name>
</gene>
<evidence type="ECO:0000313" key="1">
    <source>
        <dbReference type="EMBL" id="XDQ31407.1"/>
    </source>
</evidence>
<dbReference type="AlphaFoldDB" id="A0AB39PLE9"/>
<reference evidence="1" key="1">
    <citation type="submission" date="2024-07" db="EMBL/GenBank/DDBJ databases">
        <authorList>
            <person name="Yu S.T."/>
        </authorList>
    </citation>
    <scope>NUCLEOTIDE SEQUENCE</scope>
    <source>
        <strain evidence="1">R21</strain>
    </source>
</reference>
<dbReference type="RefSeq" id="WP_369242287.1">
    <property type="nucleotide sequence ID" value="NZ_CP163435.1"/>
</dbReference>
<sequence length="265" mass="28487">MGFSNRPARTANETLAGLIETAGMSHHALARRVNVLAERAGLAFSYTHTSVVNWTRRGMVPRQPAPAFISQALAERLGRPVDPAEIGMPEVRESPDHVGLDFHRDAHDAVRTATRFWSTVRRRTFATSAFAVGAYSTPVTRWLAVPADPDAAHAGRKRVGRQELAALWAAAADAQHSDSRYGGGTRTASTVAAFLTERAIPLLHADYADAVGKELFAGPAELARVAGWSALDMGHHALAQRHFIQALRMARAGGRLDIGATCSPT</sequence>
<evidence type="ECO:0008006" key="2">
    <source>
        <dbReference type="Google" id="ProtNLM"/>
    </source>
</evidence>
<protein>
    <recommendedName>
        <fullName evidence="2">Sporulation protein</fullName>
    </recommendedName>
</protein>
<organism evidence="1">
    <name type="scientific">Streptomyces sp. R21</name>
    <dbReference type="NCBI Taxonomy" id="3238627"/>
    <lineage>
        <taxon>Bacteria</taxon>
        <taxon>Bacillati</taxon>
        <taxon>Actinomycetota</taxon>
        <taxon>Actinomycetes</taxon>
        <taxon>Kitasatosporales</taxon>
        <taxon>Streptomycetaceae</taxon>
        <taxon>Streptomyces</taxon>
    </lineage>
</organism>
<name>A0AB39PLE9_9ACTN</name>
<proteinExistence type="predicted"/>
<accession>A0AB39PLE9</accession>